<dbReference type="Pfam" id="PF00106">
    <property type="entry name" value="adh_short"/>
    <property type="match status" value="1"/>
</dbReference>
<evidence type="ECO:0000256" key="1">
    <source>
        <dbReference type="ARBA" id="ARBA00006484"/>
    </source>
</evidence>
<reference evidence="4" key="1">
    <citation type="journal article" date="2020" name="Stud. Mycol.">
        <title>101 Dothideomycetes genomes: a test case for predicting lifestyles and emergence of pathogens.</title>
        <authorList>
            <person name="Haridas S."/>
            <person name="Albert R."/>
            <person name="Binder M."/>
            <person name="Bloem J."/>
            <person name="Labutti K."/>
            <person name="Salamov A."/>
            <person name="Andreopoulos B."/>
            <person name="Baker S."/>
            <person name="Barry K."/>
            <person name="Bills G."/>
            <person name="Bluhm B."/>
            <person name="Cannon C."/>
            <person name="Castanera R."/>
            <person name="Culley D."/>
            <person name="Daum C."/>
            <person name="Ezra D."/>
            <person name="Gonzalez J."/>
            <person name="Henrissat B."/>
            <person name="Kuo A."/>
            <person name="Liang C."/>
            <person name="Lipzen A."/>
            <person name="Lutzoni F."/>
            <person name="Magnuson J."/>
            <person name="Mondo S."/>
            <person name="Nolan M."/>
            <person name="Ohm R."/>
            <person name="Pangilinan J."/>
            <person name="Park H.-J."/>
            <person name="Ramirez L."/>
            <person name="Alfaro M."/>
            <person name="Sun H."/>
            <person name="Tritt A."/>
            <person name="Yoshinaga Y."/>
            <person name="Zwiers L.-H."/>
            <person name="Turgeon B."/>
            <person name="Goodwin S."/>
            <person name="Spatafora J."/>
            <person name="Crous P."/>
            <person name="Grigoriev I."/>
        </authorList>
    </citation>
    <scope>NUCLEOTIDE SEQUENCE</scope>
    <source>
        <strain evidence="4">CBS 133067</strain>
    </source>
</reference>
<dbReference type="PANTHER" id="PTHR44229">
    <property type="entry name" value="15-HYDROXYPROSTAGLANDIN DEHYDROGENASE [NAD(+)]"/>
    <property type="match status" value="1"/>
</dbReference>
<keyword evidence="5" id="KW-1185">Reference proteome</keyword>
<feature type="non-terminal residue" evidence="4">
    <location>
        <position position="1"/>
    </location>
</feature>
<gene>
    <name evidence="4" type="ORF">NA57DRAFT_47913</name>
</gene>
<comment type="caution">
    <text evidence="4">The sequence shown here is derived from an EMBL/GenBank/DDBJ whole genome shotgun (WGS) entry which is preliminary data.</text>
</comment>
<evidence type="ECO:0000313" key="4">
    <source>
        <dbReference type="EMBL" id="KAF2093663.1"/>
    </source>
</evidence>
<evidence type="ECO:0000256" key="3">
    <source>
        <dbReference type="ARBA" id="ARBA00023002"/>
    </source>
</evidence>
<accession>A0A9P4I544</accession>
<sequence>SGMGLGVVERLIQLGWNVTILDFNPKNGKEVEQRFAPQLQYVKGNVVNYEDQANCFVQSWERWGRLDLGWTPLRLSQGIGERSNFYAPAEENPDGSPKKPDTLVMDVCLQGIVWTAYLALHYFRKNESKAGKLVFNSSLSGLYPTPAMPLYSASKSGVVALARSLGMRLKELGEPITVNAICPGCVPTPLVPQALVDALPGEHLTPMPTIVKAVEGFIDDESLRGQVAECSAHDVIFRQILPYGNEASKFVTEGWYTMPMDYSAIMQWREVKIAELEELLRS</sequence>
<dbReference type="InterPro" id="IPR002347">
    <property type="entry name" value="SDR_fam"/>
</dbReference>
<dbReference type="GO" id="GO:0016616">
    <property type="term" value="F:oxidoreductase activity, acting on the CH-OH group of donors, NAD or NADP as acceptor"/>
    <property type="evidence" value="ECO:0007669"/>
    <property type="project" value="TreeGrafter"/>
</dbReference>
<evidence type="ECO:0000256" key="2">
    <source>
        <dbReference type="ARBA" id="ARBA00022857"/>
    </source>
</evidence>
<dbReference type="PANTHER" id="PTHR44229:SF4">
    <property type="entry name" value="15-HYDROXYPROSTAGLANDIN DEHYDROGENASE [NAD(+)]"/>
    <property type="match status" value="1"/>
</dbReference>
<dbReference type="Proteomes" id="UP000799772">
    <property type="component" value="Unassembled WGS sequence"/>
</dbReference>
<dbReference type="AlphaFoldDB" id="A0A9P4I544"/>
<dbReference type="PROSITE" id="PS00061">
    <property type="entry name" value="ADH_SHORT"/>
    <property type="match status" value="1"/>
</dbReference>
<keyword evidence="3" id="KW-0560">Oxidoreductase</keyword>
<dbReference type="SUPFAM" id="SSF51735">
    <property type="entry name" value="NAD(P)-binding Rossmann-fold domains"/>
    <property type="match status" value="1"/>
</dbReference>
<dbReference type="GO" id="GO:0005737">
    <property type="term" value="C:cytoplasm"/>
    <property type="evidence" value="ECO:0007669"/>
    <property type="project" value="TreeGrafter"/>
</dbReference>
<organism evidence="4 5">
    <name type="scientific">Rhizodiscina lignyota</name>
    <dbReference type="NCBI Taxonomy" id="1504668"/>
    <lineage>
        <taxon>Eukaryota</taxon>
        <taxon>Fungi</taxon>
        <taxon>Dikarya</taxon>
        <taxon>Ascomycota</taxon>
        <taxon>Pezizomycotina</taxon>
        <taxon>Dothideomycetes</taxon>
        <taxon>Pleosporomycetidae</taxon>
        <taxon>Aulographales</taxon>
        <taxon>Rhizodiscinaceae</taxon>
        <taxon>Rhizodiscina</taxon>
    </lineage>
</organism>
<dbReference type="InterPro" id="IPR036291">
    <property type="entry name" value="NAD(P)-bd_dom_sf"/>
</dbReference>
<evidence type="ECO:0000313" key="5">
    <source>
        <dbReference type="Proteomes" id="UP000799772"/>
    </source>
</evidence>
<dbReference type="Gene3D" id="3.40.50.720">
    <property type="entry name" value="NAD(P)-binding Rossmann-like Domain"/>
    <property type="match status" value="1"/>
</dbReference>
<dbReference type="EMBL" id="ML978137">
    <property type="protein sequence ID" value="KAF2093663.1"/>
    <property type="molecule type" value="Genomic_DNA"/>
</dbReference>
<comment type="similarity">
    <text evidence="1">Belongs to the short-chain dehydrogenases/reductases (SDR) family.</text>
</comment>
<keyword evidence="2" id="KW-0521">NADP</keyword>
<proteinExistence type="inferred from homology"/>
<protein>
    <submittedName>
        <fullName evidence="4">NAD(P)-binding protein</fullName>
    </submittedName>
</protein>
<dbReference type="PRINTS" id="PR00081">
    <property type="entry name" value="GDHRDH"/>
</dbReference>
<name>A0A9P4I544_9PEZI</name>
<dbReference type="InterPro" id="IPR020904">
    <property type="entry name" value="Sc_DH/Rdtase_CS"/>
</dbReference>
<dbReference type="OrthoDB" id="37659at2759"/>